<accession>A0A1I6QX50</accession>
<dbReference type="RefSeq" id="WP_074977286.1">
    <property type="nucleotide sequence ID" value="NZ_FPAG01000002.1"/>
</dbReference>
<protein>
    <submittedName>
        <fullName evidence="1">Uncharacterized protein</fullName>
    </submittedName>
</protein>
<dbReference type="EMBL" id="FPAG01000002">
    <property type="protein sequence ID" value="SFS57036.1"/>
    <property type="molecule type" value="Genomic_DNA"/>
</dbReference>
<proteinExistence type="predicted"/>
<dbReference type="Pfam" id="PF21857">
    <property type="entry name" value="DUF6913"/>
    <property type="match status" value="1"/>
</dbReference>
<evidence type="ECO:0000313" key="2">
    <source>
        <dbReference type="Proteomes" id="UP000183209"/>
    </source>
</evidence>
<evidence type="ECO:0000313" key="1">
    <source>
        <dbReference type="EMBL" id="SFS57036.1"/>
    </source>
</evidence>
<sequence length="174" mass="20399">MVLKKYKEKSVLKIIEKRLSELAVNVEGKSNKVSSMLVVINFEKTKNLEVFEELMQKLNIRGESYRIIGYLNRIEKEKSYPIPVFNDKTIKRNGEVKDPEIDDVIKRKYDLVISFYDDHNLPLLFMSSIVEADFRVGIGQKSTMYNNLVIDSHLDNYKGFERELIKYLSILNKI</sequence>
<dbReference type="AlphaFoldDB" id="A0A1I6QX50"/>
<organism evidence="1 2">
    <name type="scientific">Zhouia amylolytica</name>
    <dbReference type="NCBI Taxonomy" id="376730"/>
    <lineage>
        <taxon>Bacteria</taxon>
        <taxon>Pseudomonadati</taxon>
        <taxon>Bacteroidota</taxon>
        <taxon>Flavobacteriia</taxon>
        <taxon>Flavobacteriales</taxon>
        <taxon>Flavobacteriaceae</taxon>
        <taxon>Zhouia</taxon>
    </lineage>
</organism>
<dbReference type="OrthoDB" id="1430532at2"/>
<reference evidence="1 2" key="1">
    <citation type="submission" date="2016-10" db="EMBL/GenBank/DDBJ databases">
        <authorList>
            <person name="de Groot N.N."/>
        </authorList>
    </citation>
    <scope>NUCLEOTIDE SEQUENCE [LARGE SCALE GENOMIC DNA]</scope>
    <source>
        <strain evidence="1 2">CGMCC 1.6114</strain>
    </source>
</reference>
<dbReference type="InterPro" id="IPR054207">
    <property type="entry name" value="DUF6913"/>
</dbReference>
<dbReference type="Proteomes" id="UP000183209">
    <property type="component" value="Unassembled WGS sequence"/>
</dbReference>
<name>A0A1I6QX50_9FLAO</name>
<gene>
    <name evidence="1" type="ORF">SAMN04487906_0955</name>
</gene>